<organism evidence="1 2">
    <name type="scientific">Streptomyces finlayi</name>
    <dbReference type="NCBI Taxonomy" id="67296"/>
    <lineage>
        <taxon>Bacteria</taxon>
        <taxon>Bacillati</taxon>
        <taxon>Actinomycetota</taxon>
        <taxon>Actinomycetes</taxon>
        <taxon>Kitasatosporales</taxon>
        <taxon>Streptomycetaceae</taxon>
        <taxon>Streptomyces</taxon>
    </lineage>
</organism>
<comment type="caution">
    <text evidence="1">The sequence shown here is derived from an EMBL/GenBank/DDBJ whole genome shotgun (WGS) entry which is preliminary data.</text>
</comment>
<reference evidence="1" key="2">
    <citation type="submission" date="2020-09" db="EMBL/GenBank/DDBJ databases">
        <authorList>
            <person name="Sun Q."/>
            <person name="Ohkuma M."/>
        </authorList>
    </citation>
    <scope>NUCLEOTIDE SEQUENCE</scope>
    <source>
        <strain evidence="1">JCM 4637</strain>
    </source>
</reference>
<dbReference type="EMBL" id="BMVC01000004">
    <property type="protein sequence ID" value="GHC89824.1"/>
    <property type="molecule type" value="Genomic_DNA"/>
</dbReference>
<sequence>MEQLVKRMTEETVWQKWVTANSATAEGARAKDGCISATQKSGCISVAGAGKSGCIS</sequence>
<gene>
    <name evidence="1" type="ORF">GCM10010334_23310</name>
</gene>
<accession>A0A919C9D3</accession>
<reference evidence="1" key="1">
    <citation type="journal article" date="2014" name="Int. J. Syst. Evol. Microbiol.">
        <title>Complete genome sequence of Corynebacterium casei LMG S-19264T (=DSM 44701T), isolated from a smear-ripened cheese.</title>
        <authorList>
            <consortium name="US DOE Joint Genome Institute (JGI-PGF)"/>
            <person name="Walter F."/>
            <person name="Albersmeier A."/>
            <person name="Kalinowski J."/>
            <person name="Ruckert C."/>
        </authorList>
    </citation>
    <scope>NUCLEOTIDE SEQUENCE</scope>
    <source>
        <strain evidence="1">JCM 4637</strain>
    </source>
</reference>
<dbReference type="AlphaFoldDB" id="A0A919C9D3"/>
<protein>
    <submittedName>
        <fullName evidence="1">Uncharacterized protein</fullName>
    </submittedName>
</protein>
<evidence type="ECO:0000313" key="2">
    <source>
        <dbReference type="Proteomes" id="UP000638353"/>
    </source>
</evidence>
<dbReference type="RefSeq" id="WP_189823493.1">
    <property type="nucleotide sequence ID" value="NZ_BMVC01000004.1"/>
</dbReference>
<proteinExistence type="predicted"/>
<evidence type="ECO:0000313" key="1">
    <source>
        <dbReference type="EMBL" id="GHC89824.1"/>
    </source>
</evidence>
<name>A0A919C9D3_9ACTN</name>
<dbReference type="Proteomes" id="UP000638353">
    <property type="component" value="Unassembled WGS sequence"/>
</dbReference>